<evidence type="ECO:0000256" key="8">
    <source>
        <dbReference type="SAM" id="SignalP"/>
    </source>
</evidence>
<dbReference type="Pfam" id="PF07715">
    <property type="entry name" value="Plug"/>
    <property type="match status" value="1"/>
</dbReference>
<dbReference type="SUPFAM" id="SSF56935">
    <property type="entry name" value="Porins"/>
    <property type="match status" value="1"/>
</dbReference>
<dbReference type="Gene3D" id="2.60.40.1120">
    <property type="entry name" value="Carboxypeptidase-like, regulatory domain"/>
    <property type="match status" value="1"/>
</dbReference>
<dbReference type="RefSeq" id="WP_120271419.1">
    <property type="nucleotide sequence ID" value="NZ_RAPN01000001.1"/>
</dbReference>
<name>A0A419W3D5_9BACT</name>
<organism evidence="10 11">
    <name type="scientific">Mangrovibacterium diazotrophicum</name>
    <dbReference type="NCBI Taxonomy" id="1261403"/>
    <lineage>
        <taxon>Bacteria</taxon>
        <taxon>Pseudomonadati</taxon>
        <taxon>Bacteroidota</taxon>
        <taxon>Bacteroidia</taxon>
        <taxon>Marinilabiliales</taxon>
        <taxon>Prolixibacteraceae</taxon>
        <taxon>Mangrovibacterium</taxon>
    </lineage>
</organism>
<evidence type="ECO:0000313" key="11">
    <source>
        <dbReference type="Proteomes" id="UP000283387"/>
    </source>
</evidence>
<dbReference type="Pfam" id="PF13715">
    <property type="entry name" value="CarbopepD_reg_2"/>
    <property type="match status" value="1"/>
</dbReference>
<feature type="domain" description="TonB-dependent receptor plug" evidence="9">
    <location>
        <begin position="115"/>
        <end position="222"/>
    </location>
</feature>
<keyword evidence="2 7" id="KW-0813">Transport</keyword>
<comment type="similarity">
    <text evidence="7">Belongs to the TonB-dependent receptor family.</text>
</comment>
<dbReference type="InterPro" id="IPR039426">
    <property type="entry name" value="TonB-dep_rcpt-like"/>
</dbReference>
<dbReference type="SUPFAM" id="SSF49464">
    <property type="entry name" value="Carboxypeptidase regulatory domain-like"/>
    <property type="match status" value="1"/>
</dbReference>
<accession>A0A419W3D5</accession>
<protein>
    <submittedName>
        <fullName evidence="10">TonB-linked SusC/RagA family outer membrane protein</fullName>
    </submittedName>
</protein>
<dbReference type="PROSITE" id="PS52016">
    <property type="entry name" value="TONB_DEPENDENT_REC_3"/>
    <property type="match status" value="1"/>
</dbReference>
<keyword evidence="11" id="KW-1185">Reference proteome</keyword>
<comment type="caution">
    <text evidence="10">The sequence shown here is derived from an EMBL/GenBank/DDBJ whole genome shotgun (WGS) entry which is preliminary data.</text>
</comment>
<evidence type="ECO:0000256" key="6">
    <source>
        <dbReference type="ARBA" id="ARBA00023237"/>
    </source>
</evidence>
<dbReference type="Proteomes" id="UP000283387">
    <property type="component" value="Unassembled WGS sequence"/>
</dbReference>
<evidence type="ECO:0000256" key="3">
    <source>
        <dbReference type="ARBA" id="ARBA00022452"/>
    </source>
</evidence>
<proteinExistence type="inferred from homology"/>
<dbReference type="AlphaFoldDB" id="A0A419W3D5"/>
<evidence type="ECO:0000313" key="10">
    <source>
        <dbReference type="EMBL" id="RKD89978.1"/>
    </source>
</evidence>
<dbReference type="InterPro" id="IPR023996">
    <property type="entry name" value="TonB-dep_OMP_SusC/RagA"/>
</dbReference>
<keyword evidence="4 7" id="KW-0812">Transmembrane</keyword>
<dbReference type="OrthoDB" id="1096961at2"/>
<dbReference type="InterPro" id="IPR036942">
    <property type="entry name" value="Beta-barrel_TonB_sf"/>
</dbReference>
<evidence type="ECO:0000256" key="2">
    <source>
        <dbReference type="ARBA" id="ARBA00022448"/>
    </source>
</evidence>
<evidence type="ECO:0000256" key="1">
    <source>
        <dbReference type="ARBA" id="ARBA00004571"/>
    </source>
</evidence>
<dbReference type="Gene3D" id="2.40.170.20">
    <property type="entry name" value="TonB-dependent receptor, beta-barrel domain"/>
    <property type="match status" value="1"/>
</dbReference>
<dbReference type="InterPro" id="IPR008969">
    <property type="entry name" value="CarboxyPept-like_regulatory"/>
</dbReference>
<sequence length="1081" mass="119692">MNKKLFSFLLMCLVSLSVFAQTTQVTGVVYDDQGETLPGASVIVKGTTIGVSTDFDGNFTLNVPDVKSQTLQISSIGFEPQEVSLANQTTGIKVSLQASVQMVEEIVAVGYGTMKKKDLTGSVAQVGSDALRDIPVSSASEAITGRMAGVQVVTTEGSPDAEVKIRVRGGGSISQDNSPLYIVDGFPVSSISNIPPTDIQDITVLKDASSTAIYGARGANGVILITTKSGKEGRINVSFNSYFGVRQRIKSLPVLSPYEYVMYQYELDQSSTFQGYYGVYDDLDIYKSVKGTDWQDKVFGRTATQQYYNLGISGGAKNTTFNLSLTRSDEEAIMLTSGFQRNNLNFKLKTEISDNVSLDFNTRMSHSVVDGAGTSSDKSGANTKLRNAVKYAPTTGLREFSQGDVANDDINSPEATSLLYDPVESVLDEYKKQFRLNMNFNAALNWKIAKPLTFRTEWGYAFTQNRTDYVWGEATSTAKNYAGQPVGRIYNYDGENWRFANTLTFDKNDILPNQDLTVLLGQEMSSSWGKSVTNESRFFPAGMSAEDVLAMFNLGTAIPTVTSIGAKDNLSSFFTRVNYSIDDKYLITATMRADGSSKFAEGNRWGYFPSLAFGWRMSEEGFMESSHNWLYNLKLRASYGSSGNNRIDSGLWRTSYTTDNDNKPYYPNESEASQLIPSTALANKDLRWETTHTANLGFDYGLFEGRVNGSLDFYYNRTVDLLIDQPVPESTGYSTQMMNVGQTSNRGIEFVVDAVLVDKRDFTLNASFNITFNRNRVDKFSNGEYNYKTYSSGWNGSAAPTSDYIIREGEEVGQMYGYVTDGMYSFDDFTFDNTSNSWKLNEFYADGVTPIADNSSLTSAGAYFGPGALKLKDLNGDGVIDENDKTVLGSAQPIHTGGFNLTAKYKNWDASAFMNWSYGNEVYNANKLDYSSQLLSRKYQNLITDMDMAHRFTTIDPSTGLNIYSGNDANPALLQEINQGKSMWMPLHTTTVLHSYAVEDGSFLRLNNVTVGYTMPFDWKKGENKGTLRMYFTGYNLAILTNYSGFDPEVDTRRSTPLTPGVDYSAYPRSRQYVVGLNLTF</sequence>
<dbReference type="InterPro" id="IPR023997">
    <property type="entry name" value="TonB-dep_OMP_SusC/RagA_CS"/>
</dbReference>
<dbReference type="FunFam" id="2.170.130.10:FF:000008">
    <property type="entry name" value="SusC/RagA family TonB-linked outer membrane protein"/>
    <property type="match status" value="1"/>
</dbReference>
<keyword evidence="5 7" id="KW-0472">Membrane</keyword>
<gene>
    <name evidence="10" type="ORF">BC643_0312</name>
</gene>
<feature type="chain" id="PRO_5019514517" evidence="8">
    <location>
        <begin position="21"/>
        <end position="1081"/>
    </location>
</feature>
<dbReference type="NCBIfam" id="TIGR04056">
    <property type="entry name" value="OMP_RagA_SusC"/>
    <property type="match status" value="1"/>
</dbReference>
<feature type="signal peptide" evidence="8">
    <location>
        <begin position="1"/>
        <end position="20"/>
    </location>
</feature>
<evidence type="ECO:0000256" key="5">
    <source>
        <dbReference type="ARBA" id="ARBA00023136"/>
    </source>
</evidence>
<dbReference type="GO" id="GO:0009279">
    <property type="term" value="C:cell outer membrane"/>
    <property type="evidence" value="ECO:0007669"/>
    <property type="project" value="UniProtKB-SubCell"/>
</dbReference>
<dbReference type="Gene3D" id="2.170.130.10">
    <property type="entry name" value="TonB-dependent receptor, plug domain"/>
    <property type="match status" value="1"/>
</dbReference>
<dbReference type="InterPro" id="IPR037066">
    <property type="entry name" value="Plug_dom_sf"/>
</dbReference>
<dbReference type="NCBIfam" id="TIGR04057">
    <property type="entry name" value="SusC_RagA_signa"/>
    <property type="match status" value="1"/>
</dbReference>
<evidence type="ECO:0000256" key="7">
    <source>
        <dbReference type="PROSITE-ProRule" id="PRU01360"/>
    </source>
</evidence>
<evidence type="ECO:0000256" key="4">
    <source>
        <dbReference type="ARBA" id="ARBA00022692"/>
    </source>
</evidence>
<keyword evidence="8" id="KW-0732">Signal</keyword>
<dbReference type="EMBL" id="RAPN01000001">
    <property type="protein sequence ID" value="RKD89978.1"/>
    <property type="molecule type" value="Genomic_DNA"/>
</dbReference>
<evidence type="ECO:0000259" key="9">
    <source>
        <dbReference type="Pfam" id="PF07715"/>
    </source>
</evidence>
<reference evidence="10 11" key="1">
    <citation type="submission" date="2018-09" db="EMBL/GenBank/DDBJ databases">
        <title>Genomic Encyclopedia of Archaeal and Bacterial Type Strains, Phase II (KMG-II): from individual species to whole genera.</title>
        <authorList>
            <person name="Goeker M."/>
        </authorList>
    </citation>
    <scope>NUCLEOTIDE SEQUENCE [LARGE SCALE GENOMIC DNA]</scope>
    <source>
        <strain evidence="10 11">DSM 27148</strain>
    </source>
</reference>
<keyword evidence="6 7" id="KW-0998">Cell outer membrane</keyword>
<keyword evidence="3 7" id="KW-1134">Transmembrane beta strand</keyword>
<comment type="subcellular location">
    <subcellularLocation>
        <location evidence="1 7">Cell outer membrane</location>
        <topology evidence="1 7">Multi-pass membrane protein</topology>
    </subcellularLocation>
</comment>
<dbReference type="InterPro" id="IPR012910">
    <property type="entry name" value="Plug_dom"/>
</dbReference>